<dbReference type="InterPro" id="IPR023346">
    <property type="entry name" value="Lysozyme-like_dom_sf"/>
</dbReference>
<dbReference type="GO" id="GO:0016020">
    <property type="term" value="C:membrane"/>
    <property type="evidence" value="ECO:0007669"/>
    <property type="project" value="InterPro"/>
</dbReference>
<dbReference type="PROSITE" id="PS00922">
    <property type="entry name" value="TRANSGLYCOSYLASE"/>
    <property type="match status" value="1"/>
</dbReference>
<keyword evidence="5" id="KW-1185">Reference proteome</keyword>
<dbReference type="OrthoDB" id="9781970at2"/>
<organism evidence="4 5">
    <name type="scientific">Syntrophotalea carbinolica (strain DSM 2380 / NBRC 103641 / GraBd1)</name>
    <name type="common">Pelobacter carbinolicus</name>
    <dbReference type="NCBI Taxonomy" id="338963"/>
    <lineage>
        <taxon>Bacteria</taxon>
        <taxon>Pseudomonadati</taxon>
        <taxon>Thermodesulfobacteriota</taxon>
        <taxon>Desulfuromonadia</taxon>
        <taxon>Desulfuromonadales</taxon>
        <taxon>Syntrophotaleaceae</taxon>
        <taxon>Syntrophotalea</taxon>
    </lineage>
</organism>
<dbReference type="RefSeq" id="WP_011342252.1">
    <property type="nucleotide sequence ID" value="NC_007498.2"/>
</dbReference>
<feature type="region of interest" description="Disordered" evidence="2">
    <location>
        <begin position="96"/>
        <end position="116"/>
    </location>
</feature>
<reference evidence="4 5" key="2">
    <citation type="journal article" date="2012" name="BMC Genomics">
        <title>The genome of Pelobacter carbinolicus reveals surprising metabolic capabilities and physiological features.</title>
        <authorList>
            <person name="Aklujkar M."/>
            <person name="Haveman S.A."/>
            <person name="Didonato R.Jr."/>
            <person name="Chertkov O."/>
            <person name="Han C.S."/>
            <person name="Land M.L."/>
            <person name="Brown P."/>
            <person name="Lovley D.R."/>
        </authorList>
    </citation>
    <scope>NUCLEOTIDE SEQUENCE [LARGE SCALE GENOMIC DNA]</scope>
    <source>
        <strain evidence="5">DSM 2380 / NBRC 103641 / GraBd1</strain>
    </source>
</reference>
<dbReference type="PANTHER" id="PTHR37423">
    <property type="entry name" value="SOLUBLE LYTIC MUREIN TRANSGLYCOSYLASE-RELATED"/>
    <property type="match status" value="1"/>
</dbReference>
<dbReference type="SUPFAM" id="SSF53955">
    <property type="entry name" value="Lysozyme-like"/>
    <property type="match status" value="1"/>
</dbReference>
<dbReference type="PANTHER" id="PTHR37423:SF2">
    <property type="entry name" value="MEMBRANE-BOUND LYTIC MUREIN TRANSGLYCOSYLASE C"/>
    <property type="match status" value="1"/>
</dbReference>
<dbReference type="STRING" id="338963.Pcar_2486"/>
<dbReference type="EMBL" id="CP000142">
    <property type="protein sequence ID" value="ABA89725.1"/>
    <property type="molecule type" value="Genomic_DNA"/>
</dbReference>
<reference evidence="5" key="1">
    <citation type="submission" date="2005-10" db="EMBL/GenBank/DDBJ databases">
        <title>Complete sequence of Pelobacter carbinolicus DSM 2380.</title>
        <authorList>
            <person name="Copeland A."/>
            <person name="Lucas S."/>
            <person name="Lapidus A."/>
            <person name="Barry K."/>
            <person name="Detter J.C."/>
            <person name="Glavina T."/>
            <person name="Hammon N."/>
            <person name="Israni S."/>
            <person name="Pitluck S."/>
            <person name="Chertkov O."/>
            <person name="Schmutz J."/>
            <person name="Larimer F."/>
            <person name="Land M."/>
            <person name="Kyrpides N."/>
            <person name="Ivanova N."/>
            <person name="Richardson P."/>
        </authorList>
    </citation>
    <scope>NUCLEOTIDE SEQUENCE [LARGE SCALE GENOMIC DNA]</scope>
    <source>
        <strain evidence="5">DSM 2380 / NBRC 103641 / GraBd1</strain>
    </source>
</reference>
<dbReference type="eggNOG" id="COG0741">
    <property type="taxonomic scope" value="Bacteria"/>
</dbReference>
<dbReference type="GO" id="GO:0008933">
    <property type="term" value="F:peptidoglycan lytic transglycosylase activity"/>
    <property type="evidence" value="ECO:0007669"/>
    <property type="project" value="InterPro"/>
</dbReference>
<dbReference type="InterPro" id="IPR008258">
    <property type="entry name" value="Transglycosylase_SLT_dom_1"/>
</dbReference>
<comment type="similarity">
    <text evidence="1">Belongs to the transglycosylase Slt family.</text>
</comment>
<evidence type="ECO:0000259" key="3">
    <source>
        <dbReference type="Pfam" id="PF01464"/>
    </source>
</evidence>
<dbReference type="Pfam" id="PF01464">
    <property type="entry name" value="SLT"/>
    <property type="match status" value="1"/>
</dbReference>
<evidence type="ECO:0000256" key="1">
    <source>
        <dbReference type="ARBA" id="ARBA00007734"/>
    </source>
</evidence>
<proteinExistence type="inferred from homology"/>
<dbReference type="InterPro" id="IPR000189">
    <property type="entry name" value="Transglyc_AS"/>
</dbReference>
<dbReference type="GO" id="GO:0000270">
    <property type="term" value="P:peptidoglycan metabolic process"/>
    <property type="evidence" value="ECO:0007669"/>
    <property type="project" value="InterPro"/>
</dbReference>
<dbReference type="AlphaFoldDB" id="Q3A1N2"/>
<dbReference type="KEGG" id="pca:Pcar_2486"/>
<dbReference type="HOGENOM" id="CLU_065765_4_4_7"/>
<dbReference type="Proteomes" id="UP000002534">
    <property type="component" value="Chromosome"/>
</dbReference>
<protein>
    <submittedName>
        <fullName evidence="4">Lytic transglycosylase domain protein</fullName>
    </submittedName>
</protein>
<evidence type="ECO:0000256" key="2">
    <source>
        <dbReference type="SAM" id="MobiDB-lite"/>
    </source>
</evidence>
<feature type="domain" description="Transglycosylase SLT" evidence="3">
    <location>
        <begin position="126"/>
        <end position="225"/>
    </location>
</feature>
<name>Q3A1N2_SYNC1</name>
<sequence length="241" mass="26278">MSIKIESIGLPPAARTVSDKKNSTDFEGRLRQVLAEQSPQAAAARQAQLKMHMCQLELARSLFEETDGAELDAMPGTIPIGGQDSLDGLTDRRIFDSPPTHGRALTGSSSPVTAAPRVQSPAMEQIIQQAAASHDMDPELIRSVIRTESAFDPKAKSPAGAQGLMQLMPDTAAELGVTDPFDPEQNVMAGTRYLRQLLDRYDGDLDHALAAYNWGMGNVDRHGLERLPEETRNYLARVRQS</sequence>
<dbReference type="CAZy" id="GH23">
    <property type="family name" value="Glycoside Hydrolase Family 23"/>
</dbReference>
<gene>
    <name evidence="4" type="ordered locus">Pcar_2486</name>
</gene>
<evidence type="ECO:0000313" key="4">
    <source>
        <dbReference type="EMBL" id="ABA89725.1"/>
    </source>
</evidence>
<dbReference type="Gene3D" id="1.10.530.10">
    <property type="match status" value="1"/>
</dbReference>
<dbReference type="CDD" id="cd00254">
    <property type="entry name" value="LT-like"/>
    <property type="match status" value="1"/>
</dbReference>
<accession>Q3A1N2</accession>
<evidence type="ECO:0000313" key="5">
    <source>
        <dbReference type="Proteomes" id="UP000002534"/>
    </source>
</evidence>